<feature type="region of interest" description="Disordered" evidence="1">
    <location>
        <begin position="72"/>
        <end position="91"/>
    </location>
</feature>
<name>A0A8H7MK64_9PLEO</name>
<dbReference type="Gene3D" id="3.40.50.1970">
    <property type="match status" value="1"/>
</dbReference>
<proteinExistence type="predicted"/>
<reference evidence="2" key="1">
    <citation type="submission" date="2018-12" db="EMBL/GenBank/DDBJ databases">
        <authorList>
            <person name="Syme R.A."/>
            <person name="Farfan-Caceres L."/>
            <person name="Lichtenzveig J."/>
        </authorList>
    </citation>
    <scope>NUCLEOTIDE SEQUENCE</scope>
    <source>
        <strain evidence="2">Al4</strain>
    </source>
</reference>
<gene>
    <name evidence="2" type="ORF">EKO04_004496</name>
</gene>
<organism evidence="2 3">
    <name type="scientific">Ascochyta lentis</name>
    <dbReference type="NCBI Taxonomy" id="205686"/>
    <lineage>
        <taxon>Eukaryota</taxon>
        <taxon>Fungi</taxon>
        <taxon>Dikarya</taxon>
        <taxon>Ascomycota</taxon>
        <taxon>Pezizomycotina</taxon>
        <taxon>Dothideomycetes</taxon>
        <taxon>Pleosporomycetidae</taxon>
        <taxon>Pleosporales</taxon>
        <taxon>Pleosporineae</taxon>
        <taxon>Didymellaceae</taxon>
        <taxon>Ascochyta</taxon>
    </lineage>
</organism>
<keyword evidence="3" id="KW-1185">Reference proteome</keyword>
<dbReference type="AlphaFoldDB" id="A0A8H7MK64"/>
<evidence type="ECO:0000313" key="3">
    <source>
        <dbReference type="Proteomes" id="UP000651452"/>
    </source>
</evidence>
<accession>A0A8H7MK64</accession>
<evidence type="ECO:0000256" key="1">
    <source>
        <dbReference type="SAM" id="MobiDB-lite"/>
    </source>
</evidence>
<sequence length="91" mass="10607">MDGVFNPANPQLANCYERWGRCLAIMDLNIYNVYGKDMQAYFDHFNMNVHGSTQQGRLFFLSLPTVDPCKRRSKPKAHIEHSDAMRNLPRF</sequence>
<protein>
    <submittedName>
        <fullName evidence="2">Uncharacterized protein</fullName>
    </submittedName>
</protein>
<dbReference type="Proteomes" id="UP000651452">
    <property type="component" value="Unassembled WGS sequence"/>
</dbReference>
<reference evidence="2" key="2">
    <citation type="submission" date="2020-09" db="EMBL/GenBank/DDBJ databases">
        <title>Reference genome assembly for Australian Ascochyta lentis isolate Al4.</title>
        <authorList>
            <person name="Lee R.C."/>
            <person name="Farfan-Caceres L.M."/>
            <person name="Debler J.W."/>
            <person name="Williams A.H."/>
            <person name="Henares B.M."/>
        </authorList>
    </citation>
    <scope>NUCLEOTIDE SEQUENCE</scope>
    <source>
        <strain evidence="2">Al4</strain>
    </source>
</reference>
<dbReference type="EMBL" id="RZGK01000007">
    <property type="protein sequence ID" value="KAF9697855.1"/>
    <property type="molecule type" value="Genomic_DNA"/>
</dbReference>
<dbReference type="OrthoDB" id="197068at2759"/>
<comment type="caution">
    <text evidence="2">The sequence shown here is derived from an EMBL/GenBank/DDBJ whole genome shotgun (WGS) entry which is preliminary data.</text>
</comment>
<evidence type="ECO:0000313" key="2">
    <source>
        <dbReference type="EMBL" id="KAF9697855.1"/>
    </source>
</evidence>